<evidence type="ECO:0000256" key="1">
    <source>
        <dbReference type="SAM" id="MobiDB-lite"/>
    </source>
</evidence>
<dbReference type="Proteomes" id="UP000825935">
    <property type="component" value="Chromosome 24"/>
</dbReference>
<evidence type="ECO:0000313" key="4">
    <source>
        <dbReference type="Proteomes" id="UP000825935"/>
    </source>
</evidence>
<dbReference type="InterPro" id="IPR056866">
    <property type="entry name" value="Znf_WRKY19"/>
</dbReference>
<feature type="compositionally biased region" description="Polar residues" evidence="1">
    <location>
        <begin position="46"/>
        <end position="62"/>
    </location>
</feature>
<comment type="caution">
    <text evidence="3">The sequence shown here is derived from an EMBL/GenBank/DDBJ whole genome shotgun (WGS) entry which is preliminary data.</text>
</comment>
<feature type="region of interest" description="Disordered" evidence="1">
    <location>
        <begin position="301"/>
        <end position="333"/>
    </location>
</feature>
<protein>
    <recommendedName>
        <fullName evidence="2">WRKY19-like zinc finger domain-containing protein</fullName>
    </recommendedName>
</protein>
<dbReference type="OrthoDB" id="77038at2759"/>
<dbReference type="AlphaFoldDB" id="A0A8T2RY18"/>
<feature type="domain" description="WRKY19-like zinc finger" evidence="2">
    <location>
        <begin position="485"/>
        <end position="509"/>
    </location>
</feature>
<feature type="domain" description="WRKY19-like zinc finger" evidence="2">
    <location>
        <begin position="460"/>
        <end position="484"/>
    </location>
</feature>
<feature type="domain" description="WRKY19-like zinc finger" evidence="2">
    <location>
        <begin position="435"/>
        <end position="459"/>
    </location>
</feature>
<proteinExistence type="predicted"/>
<name>A0A8T2RY18_CERRI</name>
<feature type="domain" description="WRKY19-like zinc finger" evidence="2">
    <location>
        <begin position="563"/>
        <end position="587"/>
    </location>
</feature>
<dbReference type="Pfam" id="PF24906">
    <property type="entry name" value="Zf_WRKY19"/>
    <property type="match status" value="5"/>
</dbReference>
<accession>A0A8T2RY18</accession>
<dbReference type="EMBL" id="CM035429">
    <property type="protein sequence ID" value="KAH7300594.1"/>
    <property type="molecule type" value="Genomic_DNA"/>
</dbReference>
<evidence type="ECO:0000259" key="2">
    <source>
        <dbReference type="Pfam" id="PF24906"/>
    </source>
</evidence>
<feature type="region of interest" description="Disordered" evidence="1">
    <location>
        <begin position="46"/>
        <end position="66"/>
    </location>
</feature>
<feature type="compositionally biased region" description="Polar residues" evidence="1">
    <location>
        <begin position="313"/>
        <end position="325"/>
    </location>
</feature>
<dbReference type="EMBL" id="CM035429">
    <property type="protein sequence ID" value="KAH7300593.1"/>
    <property type="molecule type" value="Genomic_DNA"/>
</dbReference>
<dbReference type="EMBL" id="CM035429">
    <property type="protein sequence ID" value="KAH7300595.1"/>
    <property type="molecule type" value="Genomic_DNA"/>
</dbReference>
<dbReference type="PANTHER" id="PTHR31827">
    <property type="entry name" value="EMB|CAB89363.1"/>
    <property type="match status" value="1"/>
</dbReference>
<gene>
    <name evidence="3" type="ORF">KP509_24G070400</name>
</gene>
<organism evidence="3 4">
    <name type="scientific">Ceratopteris richardii</name>
    <name type="common">Triangle waterfern</name>
    <dbReference type="NCBI Taxonomy" id="49495"/>
    <lineage>
        <taxon>Eukaryota</taxon>
        <taxon>Viridiplantae</taxon>
        <taxon>Streptophyta</taxon>
        <taxon>Embryophyta</taxon>
        <taxon>Tracheophyta</taxon>
        <taxon>Polypodiopsida</taxon>
        <taxon>Polypodiidae</taxon>
        <taxon>Polypodiales</taxon>
        <taxon>Pteridineae</taxon>
        <taxon>Pteridaceae</taxon>
        <taxon>Parkerioideae</taxon>
        <taxon>Ceratopteris</taxon>
    </lineage>
</organism>
<reference evidence="3" key="1">
    <citation type="submission" date="2021-08" db="EMBL/GenBank/DDBJ databases">
        <title>WGS assembly of Ceratopteris richardii.</title>
        <authorList>
            <person name="Marchant D.B."/>
            <person name="Chen G."/>
            <person name="Jenkins J."/>
            <person name="Shu S."/>
            <person name="Leebens-Mack J."/>
            <person name="Grimwood J."/>
            <person name="Schmutz J."/>
            <person name="Soltis P."/>
            <person name="Soltis D."/>
            <person name="Chen Z.-H."/>
        </authorList>
    </citation>
    <scope>NUCLEOTIDE SEQUENCE</scope>
    <source>
        <strain evidence="3">Whitten #5841</strain>
        <tissue evidence="3">Leaf</tissue>
    </source>
</reference>
<evidence type="ECO:0000313" key="3">
    <source>
        <dbReference type="EMBL" id="KAH7300594.1"/>
    </source>
</evidence>
<sequence length="959" mass="101688">MDPPNGPNMTLSIGSPAFATDITENPDLIVKLPNKPSAQRTWWDIQSSSTGSNLGKGTTDAISETERSGLSFENDIVIGGRDLGLFSAKSIPYDIDFSARTRDKLSLDKSEKAPPMSLCLGLTGGKSHSSEHGCVDRSFMSGGIPIPAKTHEFRSLTEEGKSADNYLRSIPSDIHYFRNNAKDGTSKCLNFTNEKAIGRDLGMQLQLSLSSSSTVVSDDDHVSYMPSGQEKASTYHDANKGNISTEIYSNERDSTDMFELNLIADDEGSTSARTVKVGGYIPSLLMGRRLDGVSFGQRKEEEQLSARKRSLVHQVQNEQNSLDSGNKSRKLDGISENAKTSNSSVCTDTIGPYSVTDRAPKTCKFLGCSKGARGASGLCITHGGGRRCQRPGCHKGAEGRTVYCKSHGGGKRCLSLGCTKSAEGKTEYCIGHGGGRRCSQDGCTKAARGRSGLCIRHGGGKRCQIEGCTKSAEGYSGLCISHGGGRRCQAEGCSKGAQGSTRFCKAHGGGKRCMIQGCTKGAEGSTPLCKGHGGGKRCMFDGGGICTKSVHGGTSFCVAHGGGKRCGAEGCTKSARGRTAFCVRHGGGKRCKFDNCSKSAQGSTDFCKAHGGGKRCCWGQEGSPYAEYVGDNTDELLKGPCERFARGKIGLCAAHTALVQDQRVHGVGTLGSALPAGIGPGLFRGLVTGATSKTNQEISVSESCKTSFERNEDQGKDCESRPMHYTTVEAKYGVAAFDEGNQSATQGNEDYNLGNEGLNSSRGVRDNAWPSKNHVPLVNKKLQHAHVFSEAFASQNAESRWIQNNVIISNQVQSSNLMSKGFVIPNLGVQGRWAGASEAIQCEANNTISSKAVGFANPNSLCGVHAMRDSAMGNQMLLGGRPVRRALLPPQVLVPPSMQTRQCLPGYGKHTRVSIAVETDITNTALLSMGEDVHSGEERVHGGSILALLTGTGSKDISY</sequence>
<dbReference type="EMBL" id="CM035429">
    <property type="protein sequence ID" value="KAH7300592.1"/>
    <property type="molecule type" value="Genomic_DNA"/>
</dbReference>
<keyword evidence="4" id="KW-1185">Reference proteome</keyword>
<feature type="domain" description="WRKY19-like zinc finger" evidence="2">
    <location>
        <begin position="588"/>
        <end position="612"/>
    </location>
</feature>
<dbReference type="PANTHER" id="PTHR31827:SF1">
    <property type="entry name" value="EMB|CAB89363.1"/>
    <property type="match status" value="1"/>
</dbReference>